<evidence type="ECO:0000256" key="4">
    <source>
        <dbReference type="ARBA" id="ARBA00022692"/>
    </source>
</evidence>
<reference evidence="9 10" key="1">
    <citation type="submission" date="2019-05" db="EMBL/GenBank/DDBJ databases">
        <authorList>
            <person name="Narsing Rao M.P."/>
            <person name="Li W.J."/>
        </authorList>
    </citation>
    <scope>NUCLEOTIDE SEQUENCE [LARGE SCALE GENOMIC DNA]</scope>
    <source>
        <strain evidence="9 10">SYSU_K30003</strain>
    </source>
</reference>
<evidence type="ECO:0000313" key="9">
    <source>
        <dbReference type="EMBL" id="TLS54357.1"/>
    </source>
</evidence>
<feature type="transmembrane region" description="Helical" evidence="7">
    <location>
        <begin position="29"/>
        <end position="55"/>
    </location>
</feature>
<feature type="transmembrane region" description="Helical" evidence="7">
    <location>
        <begin position="224"/>
        <end position="250"/>
    </location>
</feature>
<dbReference type="InterPro" id="IPR035906">
    <property type="entry name" value="MetI-like_sf"/>
</dbReference>
<accession>A0A5R9GD04</accession>
<evidence type="ECO:0000256" key="7">
    <source>
        <dbReference type="RuleBase" id="RU363032"/>
    </source>
</evidence>
<dbReference type="EMBL" id="VCIW01000001">
    <property type="protein sequence ID" value="TLS54357.1"/>
    <property type="molecule type" value="Genomic_DNA"/>
</dbReference>
<dbReference type="Gene3D" id="1.10.3720.10">
    <property type="entry name" value="MetI-like"/>
    <property type="match status" value="1"/>
</dbReference>
<evidence type="ECO:0000256" key="6">
    <source>
        <dbReference type="ARBA" id="ARBA00023136"/>
    </source>
</evidence>
<dbReference type="PROSITE" id="PS50928">
    <property type="entry name" value="ABC_TM1"/>
    <property type="match status" value="1"/>
</dbReference>
<comment type="caution">
    <text evidence="9">The sequence shown here is derived from an EMBL/GenBank/DDBJ whole genome shotgun (WGS) entry which is preliminary data.</text>
</comment>
<dbReference type="Pfam" id="PF00528">
    <property type="entry name" value="BPD_transp_1"/>
    <property type="match status" value="1"/>
</dbReference>
<dbReference type="GO" id="GO:0055085">
    <property type="term" value="P:transmembrane transport"/>
    <property type="evidence" value="ECO:0007669"/>
    <property type="project" value="InterPro"/>
</dbReference>
<comment type="similarity">
    <text evidence="7">Belongs to the binding-protein-dependent transport system permease family.</text>
</comment>
<evidence type="ECO:0000256" key="2">
    <source>
        <dbReference type="ARBA" id="ARBA00022448"/>
    </source>
</evidence>
<dbReference type="OrthoDB" id="9785836at2"/>
<keyword evidence="3" id="KW-1003">Cell membrane</keyword>
<dbReference type="Proteomes" id="UP000309676">
    <property type="component" value="Unassembled WGS sequence"/>
</dbReference>
<name>A0A5R9GD04_9BACL</name>
<evidence type="ECO:0000313" key="10">
    <source>
        <dbReference type="Proteomes" id="UP000309676"/>
    </source>
</evidence>
<dbReference type="CDD" id="cd06261">
    <property type="entry name" value="TM_PBP2"/>
    <property type="match status" value="1"/>
</dbReference>
<keyword evidence="5 7" id="KW-1133">Transmembrane helix</keyword>
<protein>
    <submittedName>
        <fullName evidence="9">Sugar ABC transporter permease</fullName>
    </submittedName>
</protein>
<keyword evidence="4 7" id="KW-0812">Transmembrane</keyword>
<dbReference type="PANTHER" id="PTHR43227">
    <property type="entry name" value="BLL4140 PROTEIN"/>
    <property type="match status" value="1"/>
</dbReference>
<dbReference type="InterPro" id="IPR050809">
    <property type="entry name" value="UgpAE/MalFG_permease"/>
</dbReference>
<keyword evidence="10" id="KW-1185">Reference proteome</keyword>
<feature type="domain" description="ABC transmembrane type-1" evidence="8">
    <location>
        <begin position="88"/>
        <end position="303"/>
    </location>
</feature>
<dbReference type="SUPFAM" id="SSF161098">
    <property type="entry name" value="MetI-like"/>
    <property type="match status" value="1"/>
</dbReference>
<feature type="transmembrane region" description="Helical" evidence="7">
    <location>
        <begin position="185"/>
        <end position="203"/>
    </location>
</feature>
<keyword evidence="2 7" id="KW-0813">Transport</keyword>
<dbReference type="AlphaFoldDB" id="A0A5R9GD04"/>
<dbReference type="GO" id="GO:0005886">
    <property type="term" value="C:plasma membrane"/>
    <property type="evidence" value="ECO:0007669"/>
    <property type="project" value="UniProtKB-SubCell"/>
</dbReference>
<keyword evidence="6 7" id="KW-0472">Membrane</keyword>
<evidence type="ECO:0000256" key="5">
    <source>
        <dbReference type="ARBA" id="ARBA00022989"/>
    </source>
</evidence>
<feature type="transmembrane region" description="Helical" evidence="7">
    <location>
        <begin position="282"/>
        <end position="306"/>
    </location>
</feature>
<sequence length="316" mass="36518">MNTAMLNPKRGQTSKWISMLQHIKRDRQFLLLLLPCIAFFAIFRYGPIYGLIIAFKDFSVYDGILGSEWVGLEHFRKFFNSFDFWLLFKNTLLLGLYNLLWSFPFPIVFAILLNEVRNQRFKKSIQTFSYLPAFLSIVIICSMVIDFLSPSRGLINQFISFLGFEKTYFMIAPEWFRTIFISSDIWASMGYEAIIYLAAIAGIDPTLYEAAKVDGAKRWHTMRYITVPAILPTILVMFILKAGSMFRIGYEKVLLLYNPMTYEVADVFSTYVYRKGLLERDYSYAAAVGIFEALIALIMLLGANVLSRRFGGKSLW</sequence>
<organism evidence="9 10">
    <name type="scientific">Paenibacillus antri</name>
    <dbReference type="NCBI Taxonomy" id="2582848"/>
    <lineage>
        <taxon>Bacteria</taxon>
        <taxon>Bacillati</taxon>
        <taxon>Bacillota</taxon>
        <taxon>Bacilli</taxon>
        <taxon>Bacillales</taxon>
        <taxon>Paenibacillaceae</taxon>
        <taxon>Paenibacillus</taxon>
    </lineage>
</organism>
<dbReference type="RefSeq" id="WP_138192402.1">
    <property type="nucleotide sequence ID" value="NZ_VCIW01000001.1"/>
</dbReference>
<feature type="transmembrane region" description="Helical" evidence="7">
    <location>
        <begin position="92"/>
        <end position="113"/>
    </location>
</feature>
<comment type="subcellular location">
    <subcellularLocation>
        <location evidence="1 7">Cell membrane</location>
        <topology evidence="1 7">Multi-pass membrane protein</topology>
    </subcellularLocation>
</comment>
<dbReference type="InterPro" id="IPR000515">
    <property type="entry name" value="MetI-like"/>
</dbReference>
<evidence type="ECO:0000259" key="8">
    <source>
        <dbReference type="PROSITE" id="PS50928"/>
    </source>
</evidence>
<dbReference type="PANTHER" id="PTHR43227:SF11">
    <property type="entry name" value="BLL4140 PROTEIN"/>
    <property type="match status" value="1"/>
</dbReference>
<evidence type="ECO:0000256" key="3">
    <source>
        <dbReference type="ARBA" id="ARBA00022475"/>
    </source>
</evidence>
<proteinExistence type="inferred from homology"/>
<evidence type="ECO:0000256" key="1">
    <source>
        <dbReference type="ARBA" id="ARBA00004651"/>
    </source>
</evidence>
<feature type="transmembrane region" description="Helical" evidence="7">
    <location>
        <begin position="125"/>
        <end position="145"/>
    </location>
</feature>
<gene>
    <name evidence="9" type="ORF">FE782_01590</name>
</gene>